<keyword evidence="1" id="KW-0472">Membrane</keyword>
<evidence type="ECO:0000313" key="3">
    <source>
        <dbReference type="Proteomes" id="UP000238775"/>
    </source>
</evidence>
<protein>
    <recommendedName>
        <fullName evidence="4">Nitrogen regulation protein NIFR3</fullName>
    </recommendedName>
</protein>
<dbReference type="EMBL" id="PGWZ01000325">
    <property type="protein sequence ID" value="PPJ75555.1"/>
    <property type="molecule type" value="Genomic_DNA"/>
</dbReference>
<keyword evidence="1" id="KW-0812">Transmembrane</keyword>
<dbReference type="Proteomes" id="UP000238775">
    <property type="component" value="Unassembled WGS sequence"/>
</dbReference>
<keyword evidence="1" id="KW-1133">Transmembrane helix</keyword>
<gene>
    <name evidence="2" type="ORF">CV021_04645</name>
</gene>
<accession>A0A7Z1N5R4</accession>
<comment type="caution">
    <text evidence="2">The sequence shown here is derived from an EMBL/GenBank/DDBJ whole genome shotgun (WGS) entry which is preliminary data.</text>
</comment>
<evidence type="ECO:0000313" key="2">
    <source>
        <dbReference type="EMBL" id="PPJ75555.1"/>
    </source>
</evidence>
<evidence type="ECO:0008006" key="4">
    <source>
        <dbReference type="Google" id="ProtNLM"/>
    </source>
</evidence>
<proteinExistence type="predicted"/>
<evidence type="ECO:0000256" key="1">
    <source>
        <dbReference type="SAM" id="Phobius"/>
    </source>
</evidence>
<reference evidence="2 3" key="1">
    <citation type="submission" date="2017-11" db="EMBL/GenBank/DDBJ databases">
        <authorList>
            <person name="Founou R.C."/>
            <person name="Founou L."/>
            <person name="Allam M."/>
            <person name="Ismail A."/>
            <person name="Essack S.Y."/>
        </authorList>
    </citation>
    <scope>NUCLEOTIDE SEQUENCE [LARGE SCALE GENOMIC DNA]</scope>
    <source>
        <strain evidence="2 3">G703N2B1</strain>
    </source>
</reference>
<name>A0A7Z1N5R4_STAAU</name>
<sequence>MSGVFNYQFRLNVVLIFKIDFLIYYYVWYTNQCFMLYKVISAVVYCGPQHRSFGMSAYNNVQVGETAPTLKLAESHLRITCKLAGPNIVELDPQFLQTLQVGGASNSEAGEKSASMNIIKKLGNKMLPNFIFKIINPI</sequence>
<organism evidence="2 3">
    <name type="scientific">Staphylococcus aureus</name>
    <dbReference type="NCBI Taxonomy" id="1280"/>
    <lineage>
        <taxon>Bacteria</taxon>
        <taxon>Bacillati</taxon>
        <taxon>Bacillota</taxon>
        <taxon>Bacilli</taxon>
        <taxon>Bacillales</taxon>
        <taxon>Staphylococcaceae</taxon>
        <taxon>Staphylococcus</taxon>
    </lineage>
</organism>
<dbReference type="AlphaFoldDB" id="A0A7Z1N5R4"/>
<feature type="transmembrane region" description="Helical" evidence="1">
    <location>
        <begin position="12"/>
        <end position="29"/>
    </location>
</feature>